<evidence type="ECO:0000313" key="8">
    <source>
        <dbReference type="Proteomes" id="UP001634393"/>
    </source>
</evidence>
<dbReference type="EMBL" id="JBJXBP010000003">
    <property type="protein sequence ID" value="KAL3838899.1"/>
    <property type="molecule type" value="Genomic_DNA"/>
</dbReference>
<dbReference type="PANTHER" id="PTHR46977">
    <property type="entry name" value="PROTEIN FREE1"/>
    <property type="match status" value="1"/>
</dbReference>
<feature type="domain" description="FYVE-type" evidence="6">
    <location>
        <begin position="353"/>
        <end position="409"/>
    </location>
</feature>
<dbReference type="SMART" id="SM00064">
    <property type="entry name" value="FYVE"/>
    <property type="match status" value="1"/>
</dbReference>
<dbReference type="Gene3D" id="3.30.40.10">
    <property type="entry name" value="Zinc/RING finger domain, C3HC4 (zinc finger)"/>
    <property type="match status" value="1"/>
</dbReference>
<dbReference type="InterPro" id="IPR017455">
    <property type="entry name" value="Znf_FYVE-rel"/>
</dbReference>
<organism evidence="7 8">
    <name type="scientific">Penstemon smallii</name>
    <dbReference type="NCBI Taxonomy" id="265156"/>
    <lineage>
        <taxon>Eukaryota</taxon>
        <taxon>Viridiplantae</taxon>
        <taxon>Streptophyta</taxon>
        <taxon>Embryophyta</taxon>
        <taxon>Tracheophyta</taxon>
        <taxon>Spermatophyta</taxon>
        <taxon>Magnoliopsida</taxon>
        <taxon>eudicotyledons</taxon>
        <taxon>Gunneridae</taxon>
        <taxon>Pentapetalae</taxon>
        <taxon>asterids</taxon>
        <taxon>lamiids</taxon>
        <taxon>Lamiales</taxon>
        <taxon>Plantaginaceae</taxon>
        <taxon>Cheloneae</taxon>
        <taxon>Penstemon</taxon>
    </lineage>
</organism>
<keyword evidence="8" id="KW-1185">Reference proteome</keyword>
<dbReference type="PROSITE" id="PS50178">
    <property type="entry name" value="ZF_FYVE"/>
    <property type="match status" value="1"/>
</dbReference>
<dbReference type="SUPFAM" id="SSF57903">
    <property type="entry name" value="FYVE/PHD zinc finger"/>
    <property type="match status" value="1"/>
</dbReference>
<evidence type="ECO:0000256" key="3">
    <source>
        <dbReference type="ARBA" id="ARBA00022833"/>
    </source>
</evidence>
<dbReference type="GO" id="GO:0008270">
    <property type="term" value="F:zinc ion binding"/>
    <property type="evidence" value="ECO:0007669"/>
    <property type="project" value="UniProtKB-KW"/>
</dbReference>
<evidence type="ECO:0000259" key="6">
    <source>
        <dbReference type="PROSITE" id="PS50178"/>
    </source>
</evidence>
<dbReference type="Pfam" id="PF01363">
    <property type="entry name" value="FYVE"/>
    <property type="match status" value="1"/>
</dbReference>
<feature type="region of interest" description="Disordered" evidence="5">
    <location>
        <begin position="131"/>
        <end position="168"/>
    </location>
</feature>
<dbReference type="InterPro" id="IPR013083">
    <property type="entry name" value="Znf_RING/FYVE/PHD"/>
</dbReference>
<evidence type="ECO:0000256" key="5">
    <source>
        <dbReference type="SAM" id="MobiDB-lite"/>
    </source>
</evidence>
<comment type="caution">
    <text evidence="7">The sequence shown here is derived from an EMBL/GenBank/DDBJ whole genome shotgun (WGS) entry which is preliminary data.</text>
</comment>
<keyword evidence="3" id="KW-0862">Zinc</keyword>
<feature type="region of interest" description="Disordered" evidence="5">
    <location>
        <begin position="1"/>
        <end position="42"/>
    </location>
</feature>
<feature type="compositionally biased region" description="Gly residues" evidence="5">
    <location>
        <begin position="135"/>
        <end position="144"/>
    </location>
</feature>
<keyword evidence="1" id="KW-0479">Metal-binding</keyword>
<evidence type="ECO:0000256" key="4">
    <source>
        <dbReference type="PROSITE-ProRule" id="PRU00091"/>
    </source>
</evidence>
<evidence type="ECO:0000256" key="1">
    <source>
        <dbReference type="ARBA" id="ARBA00022723"/>
    </source>
</evidence>
<reference evidence="7 8" key="1">
    <citation type="submission" date="2024-12" db="EMBL/GenBank/DDBJ databases">
        <title>The unique morphological basis and parallel evolutionary history of personate flowers in Penstemon.</title>
        <authorList>
            <person name="Depatie T.H."/>
            <person name="Wessinger C.A."/>
        </authorList>
    </citation>
    <scope>NUCLEOTIDE SEQUENCE [LARGE SCALE GENOMIC DNA]</scope>
    <source>
        <strain evidence="7">WTNN_2</strain>
        <tissue evidence="7">Leaf</tissue>
    </source>
</reference>
<dbReference type="InterPro" id="IPR011011">
    <property type="entry name" value="Znf_FYVE_PHD"/>
</dbReference>
<evidence type="ECO:0000313" key="7">
    <source>
        <dbReference type="EMBL" id="KAL3838899.1"/>
    </source>
</evidence>
<keyword evidence="2 4" id="KW-0863">Zinc-finger</keyword>
<gene>
    <name evidence="7" type="ORF">ACJIZ3_023490</name>
</gene>
<dbReference type="AlphaFoldDB" id="A0ABD3TP73"/>
<proteinExistence type="predicted"/>
<name>A0ABD3TP73_9LAMI</name>
<accession>A0ABD3TP73</accession>
<evidence type="ECO:0000256" key="2">
    <source>
        <dbReference type="ARBA" id="ARBA00022771"/>
    </source>
</evidence>
<feature type="compositionally biased region" description="Polar residues" evidence="5">
    <location>
        <begin position="1"/>
        <end position="13"/>
    </location>
</feature>
<dbReference type="FunFam" id="3.30.40.10:FF:000312">
    <property type="entry name" value="Zinc finger, FYVE-type, endofin"/>
    <property type="match status" value="1"/>
</dbReference>
<sequence length="647" mass="73053">MHQPTDTTGSSYYHHQPYYHNPSADPPPSVTAAVPYAPNPYASAPPVSDYSNSLPSFPPNTDHVPNFNSQYNFPYPYQHNQPPVNYDYSIPTNPNPNPIPNPQFTSNLYGASSLPYHTNYGGDQEPFNEGVYKYNGGGGGSGKGGRTDSGSGFGKGGRSESGSGGGVMFDDYGRPINVSGGKEQSGFGNSSINKIVKAAPKVEDESQDVSGVQKYRVKLLSEGFGQTDMDVLCQIGLDGIWFLDPATSRTLKIYPLETLTRWEVLDSYIFAFWAKTSVDPEPRRVRLKSSSYTTSNILDTVTAASIQSKEIGTSSNPADLVKVSDQSADKRRGFDWKNLIKPVNEEKDHWVPDEVVTKCTACAADFSAFNRKHHCRNCGDIFCDKCTQGRIALTADEDAQLVRVCDRCMVCRIIYLLFKTLSLKLCPMYFLPWVPYLIEMITSINSLYNYVWFYALMQSSKLIYLLCSFPFLFGRLNQIISVFCQYRCHFSTLRHCPLSLIEVKSFLYSNLMPIPCIHFDQAQLVIIQLLFCLFKNKFQLRKYWSPIFWNCYLQLRTIHSAVLFCHWWKQKVTDFGENLIGHSIQTDSILMNENPRISSVHLMLLQESTTDCTVAVVGCRFAENHDQYSRNLNCISFNGYILNSEYK</sequence>
<feature type="compositionally biased region" description="Low complexity" evidence="5">
    <location>
        <begin position="32"/>
        <end position="42"/>
    </location>
</feature>
<dbReference type="PANTHER" id="PTHR46977:SF4">
    <property type="entry name" value="PROTEIN FREE1-LIKE"/>
    <property type="match status" value="1"/>
</dbReference>
<dbReference type="Proteomes" id="UP001634393">
    <property type="component" value="Unassembled WGS sequence"/>
</dbReference>
<protein>
    <recommendedName>
        <fullName evidence="6">FYVE-type domain-containing protein</fullName>
    </recommendedName>
</protein>
<dbReference type="InterPro" id="IPR045893">
    <property type="entry name" value="FREE1"/>
</dbReference>
<dbReference type="InterPro" id="IPR000306">
    <property type="entry name" value="Znf_FYVE"/>
</dbReference>